<sequence>MIDTRRDGPVAVVTIDRHRTRNALDAEVCTALREAIEAAGAAAEGEDPVRAIVITGAGTAFCAGADLSGGVYNLNFYDAHAAMLGAVESVPVPVIAAVNGPAVGAGVQLALAADLRVVAPGAVFAVPVVKVGLALDNWTIKRLANVVGGGHARSVLMTARPVGAEEAARIGLANEIGDLDTAMELAAELARFAPLSLRHIKSVINDDDARLLPRDEHTELQQLAWHSEDMAEARAARAEKRPPVFRGR</sequence>
<dbReference type="SUPFAM" id="SSF52096">
    <property type="entry name" value="ClpP/crotonase"/>
    <property type="match status" value="1"/>
</dbReference>
<dbReference type="Pfam" id="PF00378">
    <property type="entry name" value="ECH_1"/>
    <property type="match status" value="1"/>
</dbReference>
<dbReference type="EMBL" id="NTGA01000013">
    <property type="protein sequence ID" value="PAY23709.1"/>
    <property type="molecule type" value="Genomic_DNA"/>
</dbReference>
<dbReference type="InterPro" id="IPR029045">
    <property type="entry name" value="ClpP/crotonase-like_dom_sf"/>
</dbReference>
<dbReference type="Proteomes" id="UP000218810">
    <property type="component" value="Unassembled WGS sequence"/>
</dbReference>
<evidence type="ECO:0000313" key="8">
    <source>
        <dbReference type="Proteomes" id="UP000218810"/>
    </source>
</evidence>
<dbReference type="Gene3D" id="3.90.226.10">
    <property type="entry name" value="2-enoyl-CoA Hydratase, Chain A, domain 1"/>
    <property type="match status" value="1"/>
</dbReference>
<comment type="catalytic activity">
    <reaction evidence="5">
        <text>a 4-saturated-(3S)-3-hydroxyacyl-CoA = a (3E)-enoyl-CoA + H2O</text>
        <dbReference type="Rhea" id="RHEA:20724"/>
        <dbReference type="ChEBI" id="CHEBI:15377"/>
        <dbReference type="ChEBI" id="CHEBI:58521"/>
        <dbReference type="ChEBI" id="CHEBI:137480"/>
        <dbReference type="EC" id="4.2.1.17"/>
    </reaction>
</comment>
<comment type="function">
    <text evidence="1">Could possibly oxidize fatty acids using specific components.</text>
</comment>
<dbReference type="CDD" id="cd06558">
    <property type="entry name" value="crotonase-like"/>
    <property type="match status" value="1"/>
</dbReference>
<comment type="caution">
    <text evidence="7">The sequence shown here is derived from an EMBL/GenBank/DDBJ whole genome shotgun (WGS) entry which is preliminary data.</text>
</comment>
<dbReference type="GO" id="GO:0004300">
    <property type="term" value="F:enoyl-CoA hydratase activity"/>
    <property type="evidence" value="ECO:0007669"/>
    <property type="project" value="UniProtKB-EC"/>
</dbReference>
<evidence type="ECO:0000256" key="6">
    <source>
        <dbReference type="RuleBase" id="RU003707"/>
    </source>
</evidence>
<dbReference type="RefSeq" id="WP_095717890.1">
    <property type="nucleotide sequence ID" value="NZ_NTGA01000013.1"/>
</dbReference>
<evidence type="ECO:0000256" key="3">
    <source>
        <dbReference type="ARBA" id="ARBA00022832"/>
    </source>
</evidence>
<dbReference type="InterPro" id="IPR018376">
    <property type="entry name" value="Enoyl-CoA_hyd/isom_CS"/>
</dbReference>
<keyword evidence="3" id="KW-0443">Lipid metabolism</keyword>
<comment type="catalytic activity">
    <reaction evidence="4">
        <text>a (3S)-3-hydroxyacyl-CoA = a (2E)-enoyl-CoA + H2O</text>
        <dbReference type="Rhea" id="RHEA:16105"/>
        <dbReference type="ChEBI" id="CHEBI:15377"/>
        <dbReference type="ChEBI" id="CHEBI:57318"/>
        <dbReference type="ChEBI" id="CHEBI:58856"/>
        <dbReference type="EC" id="4.2.1.17"/>
    </reaction>
</comment>
<dbReference type="PANTHER" id="PTHR43802">
    <property type="entry name" value="ENOYL-COA HYDRATASE"/>
    <property type="match status" value="1"/>
</dbReference>
<gene>
    <name evidence="7" type="ORF">CEY15_07410</name>
</gene>
<dbReference type="PROSITE" id="PS00166">
    <property type="entry name" value="ENOYL_COA_HYDRATASE"/>
    <property type="match status" value="1"/>
</dbReference>
<keyword evidence="3" id="KW-0276">Fatty acid metabolism</keyword>
<organism evidence="7 8">
    <name type="scientific">Dietzia natronolimnaea</name>
    <dbReference type="NCBI Taxonomy" id="161920"/>
    <lineage>
        <taxon>Bacteria</taxon>
        <taxon>Bacillati</taxon>
        <taxon>Actinomycetota</taxon>
        <taxon>Actinomycetes</taxon>
        <taxon>Mycobacteriales</taxon>
        <taxon>Dietziaceae</taxon>
        <taxon>Dietzia</taxon>
    </lineage>
</organism>
<dbReference type="AlphaFoldDB" id="A0A2A2WR44"/>
<dbReference type="PANTHER" id="PTHR43802:SF1">
    <property type="entry name" value="IP11341P-RELATED"/>
    <property type="match status" value="1"/>
</dbReference>
<comment type="similarity">
    <text evidence="2 6">Belongs to the enoyl-CoA hydratase/isomerase family.</text>
</comment>
<evidence type="ECO:0000256" key="2">
    <source>
        <dbReference type="ARBA" id="ARBA00005254"/>
    </source>
</evidence>
<protein>
    <submittedName>
        <fullName evidence="7">Enoyl-CoA hydratase</fullName>
    </submittedName>
</protein>
<accession>A0A2A2WR44</accession>
<dbReference type="NCBIfam" id="NF005891">
    <property type="entry name" value="PRK07854.1"/>
    <property type="match status" value="1"/>
</dbReference>
<dbReference type="InterPro" id="IPR001753">
    <property type="entry name" value="Enoyl-CoA_hydra/iso"/>
</dbReference>
<name>A0A2A2WR44_9ACTN</name>
<keyword evidence="8" id="KW-1185">Reference proteome</keyword>
<dbReference type="GO" id="GO:0006631">
    <property type="term" value="P:fatty acid metabolic process"/>
    <property type="evidence" value="ECO:0007669"/>
    <property type="project" value="UniProtKB-KW"/>
</dbReference>
<evidence type="ECO:0000256" key="5">
    <source>
        <dbReference type="ARBA" id="ARBA00023717"/>
    </source>
</evidence>
<reference evidence="8" key="1">
    <citation type="submission" date="2017-09" db="EMBL/GenBank/DDBJ databases">
        <authorList>
            <person name="Zhang Y."/>
            <person name="Huang X."/>
            <person name="Liu J."/>
            <person name="Lu L."/>
            <person name="Peng K."/>
        </authorList>
    </citation>
    <scope>NUCLEOTIDE SEQUENCE [LARGE SCALE GENOMIC DNA]</scope>
    <source>
        <strain evidence="8">S-XJ-1</strain>
    </source>
</reference>
<evidence type="ECO:0000313" key="7">
    <source>
        <dbReference type="EMBL" id="PAY23709.1"/>
    </source>
</evidence>
<evidence type="ECO:0000256" key="4">
    <source>
        <dbReference type="ARBA" id="ARBA00023709"/>
    </source>
</evidence>
<evidence type="ECO:0000256" key="1">
    <source>
        <dbReference type="ARBA" id="ARBA00002994"/>
    </source>
</evidence>
<proteinExistence type="inferred from homology"/>
<dbReference type="OrthoDB" id="3569436at2"/>